<comment type="subcellular location">
    <subcellularLocation>
        <location evidence="1">Nucleus</location>
    </subcellularLocation>
</comment>
<dbReference type="InterPro" id="IPR038491">
    <property type="entry name" value="Velvet_dom_sf"/>
</dbReference>
<dbReference type="AlphaFoldDB" id="A0A0D7AMP7"/>
<proteinExistence type="predicted"/>
<dbReference type="InterPro" id="IPR037525">
    <property type="entry name" value="Velvet_dom"/>
</dbReference>
<dbReference type="PANTHER" id="PTHR33572">
    <property type="entry name" value="SPORE DEVELOPMENT REGULATOR VOSA"/>
    <property type="match status" value="1"/>
</dbReference>
<keyword evidence="7" id="KW-1185">Reference proteome</keyword>
<protein>
    <recommendedName>
        <fullName evidence="5">Velvet domain-containing protein</fullName>
    </recommendedName>
</protein>
<dbReference type="PANTHER" id="PTHR33572:SF15">
    <property type="entry name" value="VELVET DOMAIN-CONTAINING PROTEIN"/>
    <property type="match status" value="1"/>
</dbReference>
<evidence type="ECO:0000256" key="3">
    <source>
        <dbReference type="ARBA" id="ARBA00023163"/>
    </source>
</evidence>
<keyword evidence="2" id="KW-0805">Transcription regulation</keyword>
<dbReference type="OrthoDB" id="3056235at2759"/>
<feature type="domain" description="Velvet" evidence="5">
    <location>
        <begin position="1"/>
        <end position="142"/>
    </location>
</feature>
<evidence type="ECO:0000313" key="7">
    <source>
        <dbReference type="Proteomes" id="UP000054144"/>
    </source>
</evidence>
<evidence type="ECO:0000259" key="5">
    <source>
        <dbReference type="PROSITE" id="PS51821"/>
    </source>
</evidence>
<dbReference type="PROSITE" id="PS51821">
    <property type="entry name" value="VELVET"/>
    <property type="match status" value="1"/>
</dbReference>
<dbReference type="GO" id="GO:0005634">
    <property type="term" value="C:nucleus"/>
    <property type="evidence" value="ECO:0007669"/>
    <property type="project" value="UniProtKB-SubCell"/>
</dbReference>
<dbReference type="EMBL" id="KN881629">
    <property type="protein sequence ID" value="KIY52837.1"/>
    <property type="molecule type" value="Genomic_DNA"/>
</dbReference>
<gene>
    <name evidence="6" type="ORF">FISHEDRAFT_34192</name>
</gene>
<accession>A0A0D7AMP7</accession>
<dbReference type="Proteomes" id="UP000054144">
    <property type="component" value="Unassembled WGS sequence"/>
</dbReference>
<evidence type="ECO:0000256" key="4">
    <source>
        <dbReference type="ARBA" id="ARBA00023242"/>
    </source>
</evidence>
<dbReference type="InterPro" id="IPR021740">
    <property type="entry name" value="Velvet"/>
</dbReference>
<keyword evidence="3" id="KW-0804">Transcription</keyword>
<dbReference type="Pfam" id="PF11754">
    <property type="entry name" value="Velvet"/>
    <property type="match status" value="2"/>
</dbReference>
<keyword evidence="4" id="KW-0539">Nucleus</keyword>
<evidence type="ECO:0000256" key="1">
    <source>
        <dbReference type="ARBA" id="ARBA00004123"/>
    </source>
</evidence>
<sequence>YELEIIQQPQMAAEFGDAILSRLPITPPIIARLTIRDHAGHAIFPDDIEFMIATLSLASAPRIPANQRRDLLYGDRAVQCHRLQDPQGNAGLFFIFSDVSIRWQGQYQLKVTLSRIRYVLPSTPQLLTSVHCPSVRGPDYFC</sequence>
<feature type="non-terminal residue" evidence="6">
    <location>
        <position position="1"/>
    </location>
</feature>
<reference evidence="6 7" key="1">
    <citation type="journal article" date="2015" name="Fungal Genet. Biol.">
        <title>Evolution of novel wood decay mechanisms in Agaricales revealed by the genome sequences of Fistulina hepatica and Cylindrobasidium torrendii.</title>
        <authorList>
            <person name="Floudas D."/>
            <person name="Held B.W."/>
            <person name="Riley R."/>
            <person name="Nagy L.G."/>
            <person name="Koehler G."/>
            <person name="Ransdell A.S."/>
            <person name="Younus H."/>
            <person name="Chow J."/>
            <person name="Chiniquy J."/>
            <person name="Lipzen A."/>
            <person name="Tritt A."/>
            <person name="Sun H."/>
            <person name="Haridas S."/>
            <person name="LaButti K."/>
            <person name="Ohm R.A."/>
            <person name="Kues U."/>
            <person name="Blanchette R.A."/>
            <person name="Grigoriev I.V."/>
            <person name="Minto R.E."/>
            <person name="Hibbett D.S."/>
        </authorList>
    </citation>
    <scope>NUCLEOTIDE SEQUENCE [LARGE SCALE GENOMIC DNA]</scope>
    <source>
        <strain evidence="6 7">ATCC 64428</strain>
    </source>
</reference>
<name>A0A0D7AMP7_9AGAR</name>
<evidence type="ECO:0000313" key="6">
    <source>
        <dbReference type="EMBL" id="KIY52837.1"/>
    </source>
</evidence>
<organism evidence="6 7">
    <name type="scientific">Fistulina hepatica ATCC 64428</name>
    <dbReference type="NCBI Taxonomy" id="1128425"/>
    <lineage>
        <taxon>Eukaryota</taxon>
        <taxon>Fungi</taxon>
        <taxon>Dikarya</taxon>
        <taxon>Basidiomycota</taxon>
        <taxon>Agaricomycotina</taxon>
        <taxon>Agaricomycetes</taxon>
        <taxon>Agaricomycetidae</taxon>
        <taxon>Agaricales</taxon>
        <taxon>Fistulinaceae</taxon>
        <taxon>Fistulina</taxon>
    </lineage>
</organism>
<dbReference type="Gene3D" id="2.60.40.3960">
    <property type="entry name" value="Velvet domain"/>
    <property type="match status" value="1"/>
</dbReference>
<evidence type="ECO:0000256" key="2">
    <source>
        <dbReference type="ARBA" id="ARBA00023015"/>
    </source>
</evidence>